<dbReference type="RefSeq" id="WP_044753571.1">
    <property type="nucleotide sequence ID" value="NZ_CEEK01000012.1"/>
</dbReference>
<name>A0A0Z8KEI2_STRSU</name>
<dbReference type="Proteomes" id="UP000069831">
    <property type="component" value="Unassembled WGS sequence"/>
</dbReference>
<sequence>MKKVMKIIIGILLVIGIGIGGIKLMQKIEHDQMVEIVKSEEVREIVEEQLKYLDNEALSEDGLIKTYEIDDSSIIHSPMGGISFNVFLNSDRKLRVMFELEKDSNTGKIEYSGGGYSSEVKKLVGEINND</sequence>
<dbReference type="EMBL" id="FIIR01000037">
    <property type="protein sequence ID" value="CYW13766.1"/>
    <property type="molecule type" value="Genomic_DNA"/>
</dbReference>
<accession>A0A0Z8KEI2</accession>
<dbReference type="Pfam" id="PF07006">
    <property type="entry name" value="DUF1310"/>
    <property type="match status" value="1"/>
</dbReference>
<proteinExistence type="predicted"/>
<organism evidence="1 2">
    <name type="scientific">Streptococcus suis</name>
    <dbReference type="NCBI Taxonomy" id="1307"/>
    <lineage>
        <taxon>Bacteria</taxon>
        <taxon>Bacillati</taxon>
        <taxon>Bacillota</taxon>
        <taxon>Bacilli</taxon>
        <taxon>Lactobacillales</taxon>
        <taxon>Streptococcaceae</taxon>
        <taxon>Streptococcus</taxon>
    </lineage>
</organism>
<evidence type="ECO:0000313" key="1">
    <source>
        <dbReference type="EMBL" id="CYW13766.1"/>
    </source>
</evidence>
<reference evidence="1 2" key="1">
    <citation type="submission" date="2016-02" db="EMBL/GenBank/DDBJ databases">
        <authorList>
            <consortium name="Pathogen Informatics"/>
        </authorList>
    </citation>
    <scope>NUCLEOTIDE SEQUENCE [LARGE SCALE GENOMIC DNA]</scope>
    <source>
        <strain evidence="1 2">LSS95</strain>
    </source>
</reference>
<protein>
    <submittedName>
        <fullName evidence="1">Membrane protein</fullName>
    </submittedName>
</protein>
<dbReference type="AlphaFoldDB" id="A0A0Z8KEI2"/>
<dbReference type="InterPro" id="IPR010738">
    <property type="entry name" value="DUF1310"/>
</dbReference>
<evidence type="ECO:0000313" key="2">
    <source>
        <dbReference type="Proteomes" id="UP000069831"/>
    </source>
</evidence>
<gene>
    <name evidence="1" type="ORF">ERS132457_02062</name>
</gene>